<keyword evidence="3" id="KW-1185">Reference proteome</keyword>
<reference evidence="4" key="1">
    <citation type="submission" date="2017-02" db="UniProtKB">
        <authorList>
            <consortium name="WormBaseParasite"/>
        </authorList>
    </citation>
    <scope>IDENTIFICATION</scope>
</reference>
<dbReference type="WBParaSite" id="BTMF_0000999301-mRNA-1">
    <property type="protein sequence ID" value="BTMF_0000999301-mRNA-1"/>
    <property type="gene ID" value="BTMF_0000999301"/>
</dbReference>
<evidence type="ECO:0000259" key="1">
    <source>
        <dbReference type="PROSITE" id="PS51937"/>
    </source>
</evidence>
<dbReference type="InterPro" id="IPR044866">
    <property type="entry name" value="HNF_P1"/>
</dbReference>
<dbReference type="PROSITE" id="PS51937">
    <property type="entry name" value="HNF_P1"/>
    <property type="match status" value="1"/>
</dbReference>
<accession>A0A0R3QQK8</accession>
<evidence type="ECO:0000313" key="2">
    <source>
        <dbReference type="EMBL" id="VDO26747.1"/>
    </source>
</evidence>
<evidence type="ECO:0000313" key="4">
    <source>
        <dbReference type="WBParaSite" id="BTMF_0000999301-mRNA-1"/>
    </source>
</evidence>
<proteinExistence type="predicted"/>
<protein>
    <submittedName>
        <fullName evidence="4">HNF-p1 domain-containing protein</fullName>
    </submittedName>
</protein>
<feature type="domain" description="HNF-p1" evidence="1">
    <location>
        <begin position="1"/>
        <end position="31"/>
    </location>
</feature>
<dbReference type="AlphaFoldDB" id="A0A0R3QQK8"/>
<name>A0A0R3QQK8_9BILA</name>
<organism evidence="4">
    <name type="scientific">Brugia timori</name>
    <dbReference type="NCBI Taxonomy" id="42155"/>
    <lineage>
        <taxon>Eukaryota</taxon>
        <taxon>Metazoa</taxon>
        <taxon>Ecdysozoa</taxon>
        <taxon>Nematoda</taxon>
        <taxon>Chromadorea</taxon>
        <taxon>Rhabditida</taxon>
        <taxon>Spirurina</taxon>
        <taxon>Spiruromorpha</taxon>
        <taxon>Filarioidea</taxon>
        <taxon>Onchocercidae</taxon>
        <taxon>Brugia</taxon>
    </lineage>
</organism>
<dbReference type="Proteomes" id="UP000280834">
    <property type="component" value="Unassembled WGS sequence"/>
</dbReference>
<evidence type="ECO:0000313" key="3">
    <source>
        <dbReference type="Proteomes" id="UP000280834"/>
    </source>
</evidence>
<gene>
    <name evidence="2" type="ORF">BTMF_LOCUS8044</name>
</gene>
<sequence>MNLFTVEQLELIRRLRLTGITPEAVLERYHRELYRTGQKIITRCIYRECSVLNPKSPSIYSITTINVFKYRVVQIQYHQHL</sequence>
<reference evidence="2 3" key="2">
    <citation type="submission" date="2018-11" db="EMBL/GenBank/DDBJ databases">
        <authorList>
            <consortium name="Pathogen Informatics"/>
        </authorList>
    </citation>
    <scope>NUCLEOTIDE SEQUENCE [LARGE SCALE GENOMIC DNA]</scope>
</reference>
<dbReference type="EMBL" id="UZAG01016211">
    <property type="protein sequence ID" value="VDO26747.1"/>
    <property type="molecule type" value="Genomic_DNA"/>
</dbReference>